<keyword evidence="8" id="KW-1185">Reference proteome</keyword>
<dbReference type="SUPFAM" id="SSF51735">
    <property type="entry name" value="NAD(P)-binding Rossmann-fold domains"/>
    <property type="match status" value="1"/>
</dbReference>
<sequence>MDTLVKQQPGAGMDVFFSANAVAVIGASDDVTKIGGRPIQFLLKYGYKGQVYPINPRGGMIQGLQAYTSIGELPGRADMAVLAVPASATVQALKDCAAGGVRAVVVLSSGFAEAGEEGARLQAELLAIARKNGIRLLGPNCLGTISVAQGVIASFSIILEQSMPPAGHVGIVSQSGNVGSYAVQNIARRGLGLSHFIATGNEADIDVADGIAALANDPQTHLILCCMETCRDADRLTYALELARKNNKPVVVLKIGSTEQGQAAAASHTGALASSDAVIDAVFRRYGALRVHSIEALLDIAHAASLLLPGKLPKGDRITVVAASGGFGIMMADATVKAGLTLATLTEQAKAKIKAVLPLAGTNNPVDATAQVSSRPDVLYGMLSALMEDPSSDVTQVFLSLSLYNTRLRGVYMEALQKIRANYPERLLVVTSQGPADAVKEINELGIPVFPSIDATAQGLAGLVQMGHLSNVGEGIPYQGVIESLDRNAFRNEYTAKRALATAGIPVLDEVVVTSADQAGQEASRIGFPVVLKIVSEDIQHKTEIGGVMLNLGNEASVRSAYEQIMQSARKHAPNARLDGVLVTPMVQGGAELIMGISKDPVFGPVVMVGTGGIYAEVLQDVALQAAPVSESEALDMIRSLKLFPILDGARGQPKADVKAAASTLAKLSHFACRYANDVAEIDMNPVLVRPEGQGAIVLDALLIPTNNVV</sequence>
<evidence type="ECO:0000259" key="6">
    <source>
        <dbReference type="PROSITE" id="PS50975"/>
    </source>
</evidence>
<dbReference type="RefSeq" id="WP_189384508.1">
    <property type="nucleotide sequence ID" value="NZ_BAABFY010000054.1"/>
</dbReference>
<evidence type="ECO:0000256" key="5">
    <source>
        <dbReference type="PROSITE-ProRule" id="PRU00409"/>
    </source>
</evidence>
<evidence type="ECO:0000256" key="1">
    <source>
        <dbReference type="ARBA" id="ARBA00022598"/>
    </source>
</evidence>
<dbReference type="GO" id="GO:0005524">
    <property type="term" value="F:ATP binding"/>
    <property type="evidence" value="ECO:0007669"/>
    <property type="project" value="UniProtKB-UniRule"/>
</dbReference>
<dbReference type="GO" id="GO:0046872">
    <property type="term" value="F:metal ion binding"/>
    <property type="evidence" value="ECO:0007669"/>
    <property type="project" value="InterPro"/>
</dbReference>
<dbReference type="InterPro" id="IPR051538">
    <property type="entry name" value="Acyl-CoA_Synth/Transferase"/>
</dbReference>
<dbReference type="InterPro" id="IPR011761">
    <property type="entry name" value="ATP-grasp"/>
</dbReference>
<dbReference type="Gene3D" id="3.40.50.720">
    <property type="entry name" value="NAD(P)-binding Rossmann-like Domain"/>
    <property type="match status" value="1"/>
</dbReference>
<comment type="similarity">
    <text evidence="4">In the N-terminal section; belongs to the acetate CoA ligase alpha subunit family.</text>
</comment>
<dbReference type="InterPro" id="IPR003781">
    <property type="entry name" value="CoA-bd"/>
</dbReference>
<dbReference type="GO" id="GO:0016874">
    <property type="term" value="F:ligase activity"/>
    <property type="evidence" value="ECO:0007669"/>
    <property type="project" value="UniProtKB-KW"/>
</dbReference>
<dbReference type="Gene3D" id="3.30.1490.20">
    <property type="entry name" value="ATP-grasp fold, A domain"/>
    <property type="match status" value="1"/>
</dbReference>
<keyword evidence="3 5" id="KW-0067">ATP-binding</keyword>
<evidence type="ECO:0000256" key="4">
    <source>
        <dbReference type="ARBA" id="ARBA00060888"/>
    </source>
</evidence>
<gene>
    <name evidence="7" type="ORF">GCM10011450_11540</name>
</gene>
<dbReference type="Gene3D" id="3.30.470.20">
    <property type="entry name" value="ATP-grasp fold, B domain"/>
    <property type="match status" value="1"/>
</dbReference>
<dbReference type="FunFam" id="3.30.1490.20:FF:000020">
    <property type="entry name" value="Protein lysine acetyltransferase"/>
    <property type="match status" value="1"/>
</dbReference>
<keyword evidence="2 5" id="KW-0547">Nucleotide-binding</keyword>
<keyword evidence="1 7" id="KW-0436">Ligase</keyword>
<dbReference type="PROSITE" id="PS50975">
    <property type="entry name" value="ATP_GRASP"/>
    <property type="match status" value="1"/>
</dbReference>
<dbReference type="EMBL" id="BMYS01000006">
    <property type="protein sequence ID" value="GGW83302.1"/>
    <property type="molecule type" value="Genomic_DNA"/>
</dbReference>
<evidence type="ECO:0000313" key="7">
    <source>
        <dbReference type="EMBL" id="GGW83302.1"/>
    </source>
</evidence>
<dbReference type="Gene3D" id="3.40.50.261">
    <property type="entry name" value="Succinyl-CoA synthetase domains"/>
    <property type="match status" value="2"/>
</dbReference>
<dbReference type="Pfam" id="PF13607">
    <property type="entry name" value="Succ_CoA_lig"/>
    <property type="match status" value="1"/>
</dbReference>
<dbReference type="Pfam" id="PF13380">
    <property type="entry name" value="CoA_binding_2"/>
    <property type="match status" value="1"/>
</dbReference>
<evidence type="ECO:0000256" key="3">
    <source>
        <dbReference type="ARBA" id="ARBA00022840"/>
    </source>
</evidence>
<dbReference type="PANTHER" id="PTHR43334">
    <property type="entry name" value="ACETATE--COA LIGASE [ADP-FORMING]"/>
    <property type="match status" value="1"/>
</dbReference>
<reference evidence="7" key="2">
    <citation type="submission" date="2020-09" db="EMBL/GenBank/DDBJ databases">
        <authorList>
            <person name="Sun Q."/>
            <person name="Kim S."/>
        </authorList>
    </citation>
    <scope>NUCLEOTIDE SEQUENCE</scope>
    <source>
        <strain evidence="7">KCTC 23732</strain>
    </source>
</reference>
<evidence type="ECO:0000313" key="8">
    <source>
        <dbReference type="Proteomes" id="UP000608345"/>
    </source>
</evidence>
<dbReference type="Proteomes" id="UP000608345">
    <property type="component" value="Unassembled WGS sequence"/>
</dbReference>
<accession>A0A918MYY1</accession>
<proteinExistence type="inferred from homology"/>
<name>A0A918MYY1_9BURK</name>
<dbReference type="InterPro" id="IPR036291">
    <property type="entry name" value="NAD(P)-bd_dom_sf"/>
</dbReference>
<dbReference type="SUPFAM" id="SSF52210">
    <property type="entry name" value="Succinyl-CoA synthetase domains"/>
    <property type="match status" value="2"/>
</dbReference>
<dbReference type="InterPro" id="IPR032875">
    <property type="entry name" value="Succ_CoA_lig_flav_dom"/>
</dbReference>
<feature type="domain" description="ATP-grasp" evidence="6">
    <location>
        <begin position="497"/>
        <end position="533"/>
    </location>
</feature>
<dbReference type="AlphaFoldDB" id="A0A918MYY1"/>
<organism evidence="7 8">
    <name type="scientific">Advenella faeciporci</name>
    <dbReference type="NCBI Taxonomy" id="797535"/>
    <lineage>
        <taxon>Bacteria</taxon>
        <taxon>Pseudomonadati</taxon>
        <taxon>Pseudomonadota</taxon>
        <taxon>Betaproteobacteria</taxon>
        <taxon>Burkholderiales</taxon>
        <taxon>Alcaligenaceae</taxon>
    </lineage>
</organism>
<dbReference type="SMART" id="SM00881">
    <property type="entry name" value="CoA_binding"/>
    <property type="match status" value="1"/>
</dbReference>
<dbReference type="Pfam" id="PF13549">
    <property type="entry name" value="ATP-grasp_5"/>
    <property type="match status" value="1"/>
</dbReference>
<dbReference type="InterPro" id="IPR013815">
    <property type="entry name" value="ATP_grasp_subdomain_1"/>
</dbReference>
<comment type="caution">
    <text evidence="7">The sequence shown here is derived from an EMBL/GenBank/DDBJ whole genome shotgun (WGS) entry which is preliminary data.</text>
</comment>
<dbReference type="SUPFAM" id="SSF56059">
    <property type="entry name" value="Glutathione synthetase ATP-binding domain-like"/>
    <property type="match status" value="1"/>
</dbReference>
<reference evidence="7" key="1">
    <citation type="journal article" date="2014" name="Int. J. Syst. Evol. Microbiol.">
        <title>Complete genome sequence of Corynebacterium casei LMG S-19264T (=DSM 44701T), isolated from a smear-ripened cheese.</title>
        <authorList>
            <consortium name="US DOE Joint Genome Institute (JGI-PGF)"/>
            <person name="Walter F."/>
            <person name="Albersmeier A."/>
            <person name="Kalinowski J."/>
            <person name="Ruckert C."/>
        </authorList>
    </citation>
    <scope>NUCLEOTIDE SEQUENCE</scope>
    <source>
        <strain evidence="7">KCTC 23732</strain>
    </source>
</reference>
<evidence type="ECO:0000256" key="2">
    <source>
        <dbReference type="ARBA" id="ARBA00022741"/>
    </source>
</evidence>
<dbReference type="InterPro" id="IPR016102">
    <property type="entry name" value="Succinyl-CoA_synth-like"/>
</dbReference>
<dbReference type="PANTHER" id="PTHR43334:SF1">
    <property type="entry name" value="3-HYDROXYPROPIONATE--COA LIGASE [ADP-FORMING]"/>
    <property type="match status" value="1"/>
</dbReference>
<protein>
    <submittedName>
        <fullName evidence="7">6-carboxyhexanoate--CoA ligase</fullName>
    </submittedName>
</protein>